<dbReference type="PRINTS" id="PR00081">
    <property type="entry name" value="GDHRDH"/>
</dbReference>
<accession>A0ABP8HK45</accession>
<comment type="similarity">
    <text evidence="1 3">Belongs to the short-chain dehydrogenases/reductases (SDR) family.</text>
</comment>
<evidence type="ECO:0000256" key="1">
    <source>
        <dbReference type="ARBA" id="ARBA00006484"/>
    </source>
</evidence>
<dbReference type="PANTHER" id="PTHR44196">
    <property type="entry name" value="DEHYDROGENASE/REDUCTASE SDR FAMILY MEMBER 7B"/>
    <property type="match status" value="1"/>
</dbReference>
<dbReference type="InterPro" id="IPR020904">
    <property type="entry name" value="Sc_DH/Rdtase_CS"/>
</dbReference>
<dbReference type="PROSITE" id="PS00061">
    <property type="entry name" value="ADH_SHORT"/>
    <property type="match status" value="1"/>
</dbReference>
<dbReference type="NCBIfam" id="NF004792">
    <property type="entry name" value="PRK06139.1"/>
    <property type="match status" value="1"/>
</dbReference>
<evidence type="ECO:0000313" key="5">
    <source>
        <dbReference type="Proteomes" id="UP001501725"/>
    </source>
</evidence>
<gene>
    <name evidence="4" type="ORF">GCM10023184_38180</name>
</gene>
<keyword evidence="2" id="KW-0560">Oxidoreductase</keyword>
<keyword evidence="5" id="KW-1185">Reference proteome</keyword>
<protein>
    <submittedName>
        <fullName evidence="4">SDR family oxidoreductase</fullName>
    </submittedName>
</protein>
<dbReference type="Gene3D" id="3.40.50.720">
    <property type="entry name" value="NAD(P)-binding Rossmann-like Domain"/>
    <property type="match status" value="1"/>
</dbReference>
<dbReference type="Pfam" id="PF00106">
    <property type="entry name" value="adh_short"/>
    <property type="match status" value="1"/>
</dbReference>
<reference evidence="5" key="1">
    <citation type="journal article" date="2019" name="Int. J. Syst. Evol. Microbiol.">
        <title>The Global Catalogue of Microorganisms (GCM) 10K type strain sequencing project: providing services to taxonomists for standard genome sequencing and annotation.</title>
        <authorList>
            <consortium name="The Broad Institute Genomics Platform"/>
            <consortium name="The Broad Institute Genome Sequencing Center for Infectious Disease"/>
            <person name="Wu L."/>
            <person name="Ma J."/>
        </authorList>
    </citation>
    <scope>NUCLEOTIDE SEQUENCE [LARGE SCALE GENOMIC DNA]</scope>
    <source>
        <strain evidence="5">JCM 17919</strain>
    </source>
</reference>
<name>A0ABP8HK45_9BACT</name>
<evidence type="ECO:0000313" key="4">
    <source>
        <dbReference type="EMBL" id="GAA4340469.1"/>
    </source>
</evidence>
<dbReference type="RefSeq" id="WP_345257459.1">
    <property type="nucleotide sequence ID" value="NZ_BAABGY010000014.1"/>
</dbReference>
<dbReference type="PANTHER" id="PTHR44196:SF1">
    <property type="entry name" value="DEHYDROGENASE_REDUCTASE SDR FAMILY MEMBER 7B"/>
    <property type="match status" value="1"/>
</dbReference>
<organism evidence="4 5">
    <name type="scientific">Flaviaesturariibacter amylovorans</name>
    <dbReference type="NCBI Taxonomy" id="1084520"/>
    <lineage>
        <taxon>Bacteria</taxon>
        <taxon>Pseudomonadati</taxon>
        <taxon>Bacteroidota</taxon>
        <taxon>Chitinophagia</taxon>
        <taxon>Chitinophagales</taxon>
        <taxon>Chitinophagaceae</taxon>
        <taxon>Flaviaestuariibacter</taxon>
    </lineage>
</organism>
<evidence type="ECO:0000256" key="3">
    <source>
        <dbReference type="RuleBase" id="RU000363"/>
    </source>
</evidence>
<proteinExistence type="inferred from homology"/>
<dbReference type="InterPro" id="IPR036291">
    <property type="entry name" value="NAD(P)-bd_dom_sf"/>
</dbReference>
<evidence type="ECO:0000256" key="2">
    <source>
        <dbReference type="ARBA" id="ARBA00023002"/>
    </source>
</evidence>
<dbReference type="EMBL" id="BAABGY010000014">
    <property type="protein sequence ID" value="GAA4340469.1"/>
    <property type="molecule type" value="Genomic_DNA"/>
</dbReference>
<sequence length="323" mass="34143">MKNEGIEGKVVVITGASSGAGRAIAVAFAEKGARLVLAARRKEALDEVVQECVALGAIAIAVPTDVREASEQAALAEAARRWAGHVDVWVNNAGVLAAGALEDIPSEVNEAVIRTNLLGYVHGAAAVLPLFKQQGYGLLVNNISVGGWIPTPYMAAYCASKFGLKGFSEALRGELTAYRNIHVCDLYPAFLDSPGIQHAANYTGAVLRPAPPLYDPRQVARAVLRLVRHPKDRSTVGAFPHFLHAAFALLPGLTRRITAGLIGTYLKKAEATVHTSGNVLDPVAYGTGIDGGWRSTGLKPTPAKQGLFAALWVAAAILVLRRF</sequence>
<comment type="caution">
    <text evidence="4">The sequence shown here is derived from an EMBL/GenBank/DDBJ whole genome shotgun (WGS) entry which is preliminary data.</text>
</comment>
<dbReference type="SUPFAM" id="SSF51735">
    <property type="entry name" value="NAD(P)-binding Rossmann-fold domains"/>
    <property type="match status" value="1"/>
</dbReference>
<dbReference type="Proteomes" id="UP001501725">
    <property type="component" value="Unassembled WGS sequence"/>
</dbReference>
<dbReference type="InterPro" id="IPR002347">
    <property type="entry name" value="SDR_fam"/>
</dbReference>
<dbReference type="PRINTS" id="PR00080">
    <property type="entry name" value="SDRFAMILY"/>
</dbReference>